<sequence>MFDKGTSILQAIKSSLKEITTANGYNVPIKNVYLYNAGEYINLNAESLPAVLIRGEEDFEQYAVGQRYTGTLSIELFVAFQHANIDSDIVDKFSKIKANIFKKITEDITQGKSYIRNTIVNFIGHPVDTQIKGVHEFKIGLTINYDFIASIP</sequence>
<gene>
    <name evidence="1" type="ORF">MM415A00329_0009</name>
    <name evidence="2" type="ORF">MM415B02544_0009</name>
</gene>
<dbReference type="EMBL" id="MT142500">
    <property type="protein sequence ID" value="QJA82955.1"/>
    <property type="molecule type" value="Genomic_DNA"/>
</dbReference>
<name>A0A6M3L7U8_9ZZZZ</name>
<evidence type="ECO:0000313" key="1">
    <source>
        <dbReference type="EMBL" id="QJA82955.1"/>
    </source>
</evidence>
<dbReference type="EMBL" id="MT142848">
    <property type="protein sequence ID" value="QJA89484.1"/>
    <property type="molecule type" value="Genomic_DNA"/>
</dbReference>
<evidence type="ECO:0000313" key="2">
    <source>
        <dbReference type="EMBL" id="QJA89484.1"/>
    </source>
</evidence>
<proteinExistence type="predicted"/>
<organism evidence="2">
    <name type="scientific">viral metagenome</name>
    <dbReference type="NCBI Taxonomy" id="1070528"/>
    <lineage>
        <taxon>unclassified sequences</taxon>
        <taxon>metagenomes</taxon>
        <taxon>organismal metagenomes</taxon>
    </lineage>
</organism>
<protein>
    <recommendedName>
        <fullName evidence="3">Tail protein</fullName>
    </recommendedName>
</protein>
<accession>A0A6M3L7U8</accession>
<reference evidence="2" key="1">
    <citation type="submission" date="2020-03" db="EMBL/GenBank/DDBJ databases">
        <title>The deep terrestrial virosphere.</title>
        <authorList>
            <person name="Holmfeldt K."/>
            <person name="Nilsson E."/>
            <person name="Simone D."/>
            <person name="Lopez-Fernandez M."/>
            <person name="Wu X."/>
            <person name="de Brujin I."/>
            <person name="Lundin D."/>
            <person name="Andersson A."/>
            <person name="Bertilsson S."/>
            <person name="Dopson M."/>
        </authorList>
    </citation>
    <scope>NUCLEOTIDE SEQUENCE</scope>
    <source>
        <strain evidence="1">MM415A00329</strain>
        <strain evidence="2">MM415B02544</strain>
    </source>
</reference>
<evidence type="ECO:0008006" key="3">
    <source>
        <dbReference type="Google" id="ProtNLM"/>
    </source>
</evidence>
<dbReference type="AlphaFoldDB" id="A0A6M3L7U8"/>